<organism evidence="2 3">
    <name type="scientific">Parasphingopyxis marina</name>
    <dbReference type="NCBI Taxonomy" id="2761622"/>
    <lineage>
        <taxon>Bacteria</taxon>
        <taxon>Pseudomonadati</taxon>
        <taxon>Pseudomonadota</taxon>
        <taxon>Alphaproteobacteria</taxon>
        <taxon>Sphingomonadales</taxon>
        <taxon>Sphingomonadaceae</taxon>
        <taxon>Parasphingopyxis</taxon>
    </lineage>
</organism>
<name>A0A842HVY9_9SPHN</name>
<protein>
    <submittedName>
        <fullName evidence="2">DUF692 family protein</fullName>
    </submittedName>
</protein>
<dbReference type="PANTHER" id="PTHR42194:SF1">
    <property type="entry name" value="UPF0276 PROTEIN HI_1600"/>
    <property type="match status" value="1"/>
</dbReference>
<evidence type="ECO:0000313" key="2">
    <source>
        <dbReference type="EMBL" id="MBC2778228.1"/>
    </source>
</evidence>
<dbReference type="Gene3D" id="3.20.20.150">
    <property type="entry name" value="Divalent-metal-dependent TIM barrel enzymes"/>
    <property type="match status" value="1"/>
</dbReference>
<evidence type="ECO:0000313" key="3">
    <source>
        <dbReference type="Proteomes" id="UP000564378"/>
    </source>
</evidence>
<dbReference type="PANTHER" id="PTHR42194">
    <property type="entry name" value="UPF0276 PROTEIN HI_1600"/>
    <property type="match status" value="1"/>
</dbReference>
<dbReference type="InterPro" id="IPR007801">
    <property type="entry name" value="MbnB/TglH/ChrH"/>
</dbReference>
<dbReference type="Proteomes" id="UP000564378">
    <property type="component" value="Unassembled WGS sequence"/>
</dbReference>
<proteinExistence type="predicted"/>
<dbReference type="Pfam" id="PF05114">
    <property type="entry name" value="MbnB_TglH_ChrH"/>
    <property type="match status" value="1"/>
</dbReference>
<evidence type="ECO:0000256" key="1">
    <source>
        <dbReference type="SAM" id="MobiDB-lite"/>
    </source>
</evidence>
<sequence length="488" mass="52634">MSSKAFSARPLGVGMVYLPGLEALAERLAPDCDLFEVEPQAFWRNRPADSGRPHAAAYDIGVDKLAALQALGKPLLVHSVGSPVAGSNGLEPGQINGLRQTMAMLRPQWWSDHASFSSVGNGNARRGVGFLMPPLQSADSVEMIVGHIKQLQDAIGLPFAFETGVNYFAPQPGELPDGEFWGAIADRADCGILLDLHNIWTNACNGRSSVLSVLNALPLERVWEIHLANGQEHKGYWLDSHSGLPPDALFEILEAALPRLPSLRAILFEIIPEYIDANAIPENALRAMFARVKGLWRDSGAPAAPHWPSSRGSSEREERFLNAEGSPAGWEAAICRGIERHRSGANPDTADPAFEIYYDLIHMARRGSIVDALPLTARYLWMLYGEAGIEALFGEYFAITAPQPFMADEARSFATFVDAQCPDAPYLADVAAFEFAAQRAASSGECQTIAFGCDPGLLLAAIKSGETPGAIAPETVELEVRPPEPVAA</sequence>
<dbReference type="RefSeq" id="WP_185801499.1">
    <property type="nucleotide sequence ID" value="NZ_JACJVJ010000002.1"/>
</dbReference>
<feature type="region of interest" description="Disordered" evidence="1">
    <location>
        <begin position="300"/>
        <end position="324"/>
    </location>
</feature>
<reference evidence="2 3" key="1">
    <citation type="submission" date="2020-08" db="EMBL/GenBank/DDBJ databases">
        <title>Draft genome sequence of Parasphingopyxis sp. GrpM-11.</title>
        <authorList>
            <person name="Oh J."/>
            <person name="Roh D.-H."/>
        </authorList>
    </citation>
    <scope>NUCLEOTIDE SEQUENCE [LARGE SCALE GENOMIC DNA]</scope>
    <source>
        <strain evidence="2 3">GrpM-11</strain>
    </source>
</reference>
<dbReference type="AlphaFoldDB" id="A0A842HVY9"/>
<dbReference type="EMBL" id="JACJVJ010000002">
    <property type="protein sequence ID" value="MBC2778228.1"/>
    <property type="molecule type" value="Genomic_DNA"/>
</dbReference>
<accession>A0A842HVY9</accession>
<keyword evidence="3" id="KW-1185">Reference proteome</keyword>
<gene>
    <name evidence="2" type="ORF">H6P80_11430</name>
</gene>
<comment type="caution">
    <text evidence="2">The sequence shown here is derived from an EMBL/GenBank/DDBJ whole genome shotgun (WGS) entry which is preliminary data.</text>
</comment>